<proteinExistence type="predicted"/>
<keyword evidence="3" id="KW-1185">Reference proteome</keyword>
<organism evidence="2 3">
    <name type="scientific">Eubacterium album</name>
    <dbReference type="NCBI Taxonomy" id="2978477"/>
    <lineage>
        <taxon>Bacteria</taxon>
        <taxon>Bacillati</taxon>
        <taxon>Bacillota</taxon>
        <taxon>Clostridia</taxon>
        <taxon>Eubacteriales</taxon>
        <taxon>Eubacteriaceae</taxon>
        <taxon>Eubacterium</taxon>
    </lineage>
</organism>
<evidence type="ECO:0000313" key="3">
    <source>
        <dbReference type="Proteomes" id="UP001431199"/>
    </source>
</evidence>
<evidence type="ECO:0000259" key="1">
    <source>
        <dbReference type="PROSITE" id="PS50921"/>
    </source>
</evidence>
<dbReference type="Gene3D" id="1.10.10.10">
    <property type="entry name" value="Winged helix-like DNA-binding domain superfamily/Winged helix DNA-binding domain"/>
    <property type="match status" value="1"/>
</dbReference>
<dbReference type="InterPro" id="IPR005561">
    <property type="entry name" value="ANTAR"/>
</dbReference>
<dbReference type="PROSITE" id="PS50921">
    <property type="entry name" value="ANTAR"/>
    <property type="match status" value="1"/>
</dbReference>
<dbReference type="Pfam" id="PF03861">
    <property type="entry name" value="ANTAR"/>
    <property type="match status" value="1"/>
</dbReference>
<dbReference type="InterPro" id="IPR011006">
    <property type="entry name" value="CheY-like_superfamily"/>
</dbReference>
<dbReference type="EMBL" id="JAODBU010000003">
    <property type="protein sequence ID" value="MCT7398195.1"/>
    <property type="molecule type" value="Genomic_DNA"/>
</dbReference>
<protein>
    <submittedName>
        <fullName evidence="2">ANTAR domain-containing protein</fullName>
    </submittedName>
</protein>
<dbReference type="SMART" id="SM01012">
    <property type="entry name" value="ANTAR"/>
    <property type="match status" value="1"/>
</dbReference>
<name>A0ABT2LYC6_9FIRM</name>
<dbReference type="InterPro" id="IPR036388">
    <property type="entry name" value="WH-like_DNA-bd_sf"/>
</dbReference>
<reference evidence="2" key="1">
    <citation type="submission" date="2022-09" db="EMBL/GenBank/DDBJ databases">
        <title>Eubacterium sp. LFL-14 isolated from human feces.</title>
        <authorList>
            <person name="Liu F."/>
        </authorList>
    </citation>
    <scope>NUCLEOTIDE SEQUENCE</scope>
    <source>
        <strain evidence="2">LFL-14</strain>
    </source>
</reference>
<feature type="domain" description="ANTAR" evidence="1">
    <location>
        <begin position="115"/>
        <end position="176"/>
    </location>
</feature>
<dbReference type="Proteomes" id="UP001431199">
    <property type="component" value="Unassembled WGS sequence"/>
</dbReference>
<comment type="caution">
    <text evidence="2">The sequence shown here is derived from an EMBL/GenBank/DDBJ whole genome shotgun (WGS) entry which is preliminary data.</text>
</comment>
<evidence type="ECO:0000313" key="2">
    <source>
        <dbReference type="EMBL" id="MCT7398195.1"/>
    </source>
</evidence>
<sequence length="182" mass="20177">MVGIIVAFPKPEDSRAIRSLLSRNGFNVVANCTTGASAINRADDIGEGIIITGYKLPDMLYSDIVDNVGSSFEVILLASKNRLMEDNTGVATLEMPLKVRDLINSVEMMENQILSKRHKTKRKPGTRSPEDQAIINQAKEALMTVQNLTEEQAHRYLQKNAMDSGCTMVEVAKMVSVMLYRD</sequence>
<accession>A0ABT2LYC6</accession>
<dbReference type="SUPFAM" id="SSF52172">
    <property type="entry name" value="CheY-like"/>
    <property type="match status" value="1"/>
</dbReference>
<dbReference type="RefSeq" id="WP_118565352.1">
    <property type="nucleotide sequence ID" value="NZ_JAODBU010000003.1"/>
</dbReference>
<gene>
    <name evidence="2" type="ORF">N5B56_03710</name>
</gene>